<sequence>MPEPNNNEDNKKHITSVPPGWLLKVQKYSALTFSAFFGLHSLAVVVSPAVLGIETAGSVNQLANGIYQTPVLEPILLGAVSVHVMAGVGVRWWRAEMGRPNPLALAGWGLVPLVGAHFTIFRALPAKILGDSSLVTFEYVTHVLRRGGIGQWFLAIPLLVLSSYHVFVGLKRYFPRLAMTYSKKTTNLAVMGFSLLGVTSLVRIALQSEAVGWVAKQYRLVI</sequence>
<gene>
    <name evidence="3" type="ORF">BN980_GECA01s07545g</name>
</gene>
<name>A0A0J9YHP6_GEOCN</name>
<evidence type="ECO:0000256" key="1">
    <source>
        <dbReference type="SAM" id="Phobius"/>
    </source>
</evidence>
<dbReference type="Pfam" id="PF07950">
    <property type="entry name" value="MCP1_TM"/>
    <property type="match status" value="1"/>
</dbReference>
<accession>A0A0J9YHP6</accession>
<dbReference type="AlphaFoldDB" id="A0A0J9YHP6"/>
<dbReference type="STRING" id="1173061.A0A0J9YHP6"/>
<dbReference type="InterPro" id="IPR039960">
    <property type="entry name" value="MCP1"/>
</dbReference>
<feature type="transmembrane region" description="Helical" evidence="1">
    <location>
        <begin position="30"/>
        <end position="51"/>
    </location>
</feature>
<dbReference type="GO" id="GO:0005741">
    <property type="term" value="C:mitochondrial outer membrane"/>
    <property type="evidence" value="ECO:0007669"/>
    <property type="project" value="TreeGrafter"/>
</dbReference>
<keyword evidence="1" id="KW-0812">Transmembrane</keyword>
<feature type="transmembrane region" description="Helical" evidence="1">
    <location>
        <begin position="188"/>
        <end position="206"/>
    </location>
</feature>
<protein>
    <recommendedName>
        <fullName evidence="2">Mitochondrial adapter protein MCP1 transmembrane domain-containing protein</fullName>
    </recommendedName>
</protein>
<organism evidence="3 4">
    <name type="scientific">Geotrichum candidum</name>
    <name type="common">Oospora lactis</name>
    <name type="synonym">Dipodascus geotrichum</name>
    <dbReference type="NCBI Taxonomy" id="1173061"/>
    <lineage>
        <taxon>Eukaryota</taxon>
        <taxon>Fungi</taxon>
        <taxon>Dikarya</taxon>
        <taxon>Ascomycota</taxon>
        <taxon>Saccharomycotina</taxon>
        <taxon>Dipodascomycetes</taxon>
        <taxon>Dipodascales</taxon>
        <taxon>Dipodascaceae</taxon>
        <taxon>Geotrichum</taxon>
    </lineage>
</organism>
<keyword evidence="1" id="KW-1133">Transmembrane helix</keyword>
<feature type="transmembrane region" description="Helical" evidence="1">
    <location>
        <begin position="105"/>
        <end position="124"/>
    </location>
</feature>
<dbReference type="OrthoDB" id="10259513at2759"/>
<dbReference type="PANTHER" id="PTHR38409:SF1">
    <property type="entry name" value="MITOCHONDRIAL ADAPTER PROTEIN MCP1"/>
    <property type="match status" value="1"/>
</dbReference>
<feature type="transmembrane region" description="Helical" evidence="1">
    <location>
        <begin position="71"/>
        <end position="93"/>
    </location>
</feature>
<dbReference type="InterPro" id="IPR012472">
    <property type="entry name" value="MCP1_TM"/>
</dbReference>
<evidence type="ECO:0000259" key="2">
    <source>
        <dbReference type="Pfam" id="PF07950"/>
    </source>
</evidence>
<dbReference type="GO" id="GO:0055088">
    <property type="term" value="P:lipid homeostasis"/>
    <property type="evidence" value="ECO:0007669"/>
    <property type="project" value="InterPro"/>
</dbReference>
<dbReference type="EMBL" id="CCBN010000001">
    <property type="protein sequence ID" value="CDO51518.1"/>
    <property type="molecule type" value="Genomic_DNA"/>
</dbReference>
<evidence type="ECO:0000313" key="3">
    <source>
        <dbReference type="EMBL" id="CDO51518.1"/>
    </source>
</evidence>
<dbReference type="PANTHER" id="PTHR38409">
    <property type="entry name" value="MDM10-COMPLEMENTING PROTEIN 1"/>
    <property type="match status" value="1"/>
</dbReference>
<feature type="transmembrane region" description="Helical" evidence="1">
    <location>
        <begin position="149"/>
        <end position="167"/>
    </location>
</feature>
<keyword evidence="1" id="KW-0472">Membrane</keyword>
<reference evidence="3" key="1">
    <citation type="submission" date="2014-03" db="EMBL/GenBank/DDBJ databases">
        <authorList>
            <person name="Casaregola S."/>
        </authorList>
    </citation>
    <scope>NUCLEOTIDE SEQUENCE [LARGE SCALE GENOMIC DNA]</scope>
    <source>
        <strain evidence="3">CLIB 918</strain>
    </source>
</reference>
<dbReference type="GO" id="GO:0007005">
    <property type="term" value="P:mitochondrion organization"/>
    <property type="evidence" value="ECO:0007669"/>
    <property type="project" value="TreeGrafter"/>
</dbReference>
<evidence type="ECO:0000313" key="4">
    <source>
        <dbReference type="Proteomes" id="UP000242525"/>
    </source>
</evidence>
<comment type="caution">
    <text evidence="3">The sequence shown here is derived from an EMBL/GenBank/DDBJ whole genome shotgun (WGS) entry which is preliminary data.</text>
</comment>
<proteinExistence type="predicted"/>
<keyword evidence="4" id="KW-1185">Reference proteome</keyword>
<feature type="domain" description="Mitochondrial adapter protein MCP1 transmembrane" evidence="2">
    <location>
        <begin position="112"/>
        <end position="190"/>
    </location>
</feature>
<dbReference type="Proteomes" id="UP000242525">
    <property type="component" value="Unassembled WGS sequence"/>
</dbReference>